<feature type="transmembrane region" description="Helical" evidence="2">
    <location>
        <begin position="955"/>
        <end position="976"/>
    </location>
</feature>
<dbReference type="Gramene" id="ERN02335">
    <property type="protein sequence ID" value="ERN02335"/>
    <property type="gene ID" value="AMTR_s00096p00014800"/>
</dbReference>
<reference evidence="6" key="1">
    <citation type="journal article" date="2013" name="Science">
        <title>The Amborella genome and the evolution of flowering plants.</title>
        <authorList>
            <consortium name="Amborella Genome Project"/>
        </authorList>
    </citation>
    <scope>NUCLEOTIDE SEQUENCE [LARGE SCALE GENOMIC DNA]</scope>
</reference>
<protein>
    <recommendedName>
        <fullName evidence="4">Bacterial Ig-like domain-containing protein</fullName>
    </recommendedName>
</protein>
<feature type="transmembrane region" description="Helical" evidence="2">
    <location>
        <begin position="739"/>
        <end position="762"/>
    </location>
</feature>
<evidence type="ECO:0000313" key="5">
    <source>
        <dbReference type="EMBL" id="ERN02335.1"/>
    </source>
</evidence>
<keyword evidence="2" id="KW-0812">Transmembrane</keyword>
<feature type="transmembrane region" description="Helical" evidence="2">
    <location>
        <begin position="891"/>
        <end position="910"/>
    </location>
</feature>
<dbReference type="eggNOG" id="KOG1829">
    <property type="taxonomic scope" value="Eukaryota"/>
</dbReference>
<evidence type="ECO:0000256" key="3">
    <source>
        <dbReference type="SAM" id="SignalP"/>
    </source>
</evidence>
<evidence type="ECO:0000256" key="2">
    <source>
        <dbReference type="SAM" id="Phobius"/>
    </source>
</evidence>
<keyword evidence="3" id="KW-0732">Signal</keyword>
<feature type="domain" description="Bacterial Ig-like" evidence="4">
    <location>
        <begin position="390"/>
        <end position="480"/>
    </location>
</feature>
<feature type="transmembrane region" description="Helical" evidence="2">
    <location>
        <begin position="664"/>
        <end position="685"/>
    </location>
</feature>
<dbReference type="PANTHER" id="PTHR34677:SF1">
    <property type="entry name" value="TRANSMEMBRANE PROTEIN"/>
    <property type="match status" value="1"/>
</dbReference>
<dbReference type="Proteomes" id="UP000017836">
    <property type="component" value="Unassembled WGS sequence"/>
</dbReference>
<dbReference type="HOGENOM" id="CLU_008688_0_0_1"/>
<feature type="region of interest" description="Disordered" evidence="1">
    <location>
        <begin position="1063"/>
        <end position="1098"/>
    </location>
</feature>
<feature type="transmembrane region" description="Helical" evidence="2">
    <location>
        <begin position="922"/>
        <end position="943"/>
    </location>
</feature>
<evidence type="ECO:0000256" key="1">
    <source>
        <dbReference type="SAM" id="MobiDB-lite"/>
    </source>
</evidence>
<gene>
    <name evidence="5" type="ORF">AMTR_s00096p00014800</name>
</gene>
<dbReference type="EMBL" id="KI394634">
    <property type="protein sequence ID" value="ERN02335.1"/>
    <property type="molecule type" value="Genomic_DNA"/>
</dbReference>
<feature type="signal peptide" evidence="3">
    <location>
        <begin position="1"/>
        <end position="25"/>
    </location>
</feature>
<dbReference type="OMA" id="LIKFMKP"/>
<feature type="transmembrane region" description="Helical" evidence="2">
    <location>
        <begin position="705"/>
        <end position="727"/>
    </location>
</feature>
<evidence type="ECO:0000313" key="6">
    <source>
        <dbReference type="Proteomes" id="UP000017836"/>
    </source>
</evidence>
<proteinExistence type="predicted"/>
<feature type="compositionally biased region" description="Low complexity" evidence="1">
    <location>
        <begin position="1080"/>
        <end position="1095"/>
    </location>
</feature>
<sequence>MGLKWGSWVCSIWVFSALCFKVCTGDSGALSVVFKRRPLSATRERKAEFWFEVLNGRNGSSCGNCSVQCKLDEGNYSVCDSWRASYEGLVDGDHSFEVCINGASCTTFNWTVDTIPPTASVTGEMAFTSGSHVRVQIAFSEACSSHGGFKCSSPNSCNVRISESWRGRQKPGFQFLVAFSEGKRSWMEAEGYWLDGRERETKLKEVLVYGAGHVIPSSLTVLEPNLKYSLIVELSSDVDYGRIILVMDKDFCTDLAGNTFTRAANSSFFVHFDRRPVTVNLTTHIPEKFLELENETRRVDATNDNKDLRIYLDFSEPILNSSSEILSVLHTSNGFLIPTRRRSLGNRRFGYLVQNISTIAVVTINLESSSIISRQGTPVSPIDPIIFLYDSQRPSVRLSTTSNIRTREQSMPVVIKFMKPVFDFNSSSISITGGHLQSFDEVSRNLYTAYVKIDSSAVTIEIPENITGDVAGNRNTASNLLQVSHYSVPMVSIVAYTITTAIFGVTSFAAGLLTISTASLQASGVLQRPSSSYLTSDPSRNLIRMAFHIQVFALSRWLASAMPVEFYEFSRGLQWSIPYIRVPWESHNVHFIMLASKFRSNNVGSHILNYGKMKKILTDSLGFGRPLTAMEYNIFFESMNMKPEAELELNPKSPDGWKEFGWNMFWLAIIGVGLMLLHFLLLLLLKWKGNSMVGKQKDYGAVVLWRFEIFLIMLALPCMCQAAAALMKGGSTAGVTVGILVLGIPAFFLLSLLIFLSLGITLGKLLQYKEIHQEDQDLHCYHDLIRVSLGPGKRGQWTWKNNPNSTHLTTLGPLFEDLRGPPKYMLSQFSGETSSKRHGQIIPSDDETEDAEATAIQKLFGILRIYYTLLECIKRAALGLAAGAISGKLPVRIPAIAVFSIAGFQLVFLTIKKPFIRKRMQLVEIVSVASEAIILGACMTVIVKAYKVQDQKAVGIFFISLAMIAFLTQVMNEWWALIMQIRRLSPDEKSFGRGLKMGFVGLVSFVVPFEVLQSWFGEIKLDYREGERGVSESGERVSGVRSSRGSGEKPWMRQLRDLAKASFGHGRDEAGPSNPRWFRSSNKSRSSSGSNNPFSMDQRRSRGLYKDFESLFFTR</sequence>
<feature type="chain" id="PRO_5004807760" description="Bacterial Ig-like domain-containing protein" evidence="3">
    <location>
        <begin position="26"/>
        <end position="1115"/>
    </location>
</feature>
<dbReference type="PANTHER" id="PTHR34677">
    <property type="match status" value="1"/>
</dbReference>
<dbReference type="Pfam" id="PF19078">
    <property type="entry name" value="Big_12"/>
    <property type="match status" value="1"/>
</dbReference>
<keyword evidence="6" id="KW-1185">Reference proteome</keyword>
<keyword evidence="2" id="KW-1133">Transmembrane helix</keyword>
<dbReference type="AlphaFoldDB" id="W1P5U8"/>
<organism evidence="5 6">
    <name type="scientific">Amborella trichopoda</name>
    <dbReference type="NCBI Taxonomy" id="13333"/>
    <lineage>
        <taxon>Eukaryota</taxon>
        <taxon>Viridiplantae</taxon>
        <taxon>Streptophyta</taxon>
        <taxon>Embryophyta</taxon>
        <taxon>Tracheophyta</taxon>
        <taxon>Spermatophyta</taxon>
        <taxon>Magnoliopsida</taxon>
        <taxon>Amborellales</taxon>
        <taxon>Amborellaceae</taxon>
        <taxon>Amborella</taxon>
    </lineage>
</organism>
<accession>W1P5U8</accession>
<dbReference type="InterPro" id="IPR044048">
    <property type="entry name" value="Big_12"/>
</dbReference>
<evidence type="ECO:0000259" key="4">
    <source>
        <dbReference type="Pfam" id="PF19078"/>
    </source>
</evidence>
<name>W1P5U8_AMBTC</name>
<dbReference type="STRING" id="13333.W1P5U8"/>
<keyword evidence="2" id="KW-0472">Membrane</keyword>